<keyword evidence="3" id="KW-1185">Reference proteome</keyword>
<dbReference type="AlphaFoldDB" id="A0A3N4U3D1"/>
<dbReference type="InterPro" id="IPR012902">
    <property type="entry name" value="N_methyl_site"/>
</dbReference>
<keyword evidence="1" id="KW-0812">Transmembrane</keyword>
<dbReference type="EMBL" id="RKQL01000005">
    <property type="protein sequence ID" value="RPE64962.1"/>
    <property type="molecule type" value="Genomic_DNA"/>
</dbReference>
<proteinExistence type="predicted"/>
<dbReference type="OrthoDB" id="8547299at2"/>
<evidence type="ECO:0000313" key="2">
    <source>
        <dbReference type="EMBL" id="RPE64962.1"/>
    </source>
</evidence>
<dbReference type="Proteomes" id="UP000272193">
    <property type="component" value="Unassembled WGS sequence"/>
</dbReference>
<keyword evidence="1" id="KW-1133">Transmembrane helix</keyword>
<organism evidence="2 3">
    <name type="scientific">Tibeticola sediminis</name>
    <dbReference type="NCBI Taxonomy" id="1917811"/>
    <lineage>
        <taxon>Bacteria</taxon>
        <taxon>Pseudomonadati</taxon>
        <taxon>Pseudomonadota</taxon>
        <taxon>Betaproteobacteria</taxon>
        <taxon>Burkholderiales</taxon>
        <taxon>Comamonadaceae</taxon>
        <taxon>Tibeticola</taxon>
    </lineage>
</organism>
<reference evidence="2 3" key="1">
    <citation type="submission" date="2018-11" db="EMBL/GenBank/DDBJ databases">
        <title>Genomic Encyclopedia of Type Strains, Phase IV (KMG-IV): sequencing the most valuable type-strain genomes for metagenomic binning, comparative biology and taxonomic classification.</title>
        <authorList>
            <person name="Goeker M."/>
        </authorList>
    </citation>
    <scope>NUCLEOTIDE SEQUENCE [LARGE SCALE GENOMIC DNA]</scope>
    <source>
        <strain evidence="2 3">DSM 101684</strain>
    </source>
</reference>
<dbReference type="NCBIfam" id="TIGR02523">
    <property type="entry name" value="type_IV_pilV"/>
    <property type="match status" value="1"/>
</dbReference>
<protein>
    <submittedName>
        <fullName evidence="2">Type IV pilus assembly protein PilV</fullName>
    </submittedName>
</protein>
<name>A0A3N4U3D1_9BURK</name>
<dbReference type="InterPro" id="IPR013362">
    <property type="entry name" value="Pilus_4_PilV"/>
</dbReference>
<feature type="transmembrane region" description="Helical" evidence="1">
    <location>
        <begin position="20"/>
        <end position="40"/>
    </location>
</feature>
<sequence length="171" mass="18309">MNANAPRPTRFVARQRGATLLEILVALLILSLGILGMGALQTRAIKGNVSSMQRSQAVMLSYSILEAMRIDRAGAQAGTYNTGTFDTGTGLIDAKLCGPSTITGTTLRDNNLRDWLISIQLNLGQPGDTTSCGAIYCDTTSNPANCRIQVFWDDQRAGGLGNQMIETVSRL</sequence>
<dbReference type="RefSeq" id="WP_124223394.1">
    <property type="nucleotide sequence ID" value="NZ_RKQL01000005.1"/>
</dbReference>
<evidence type="ECO:0000313" key="3">
    <source>
        <dbReference type="Proteomes" id="UP000272193"/>
    </source>
</evidence>
<evidence type="ECO:0000256" key="1">
    <source>
        <dbReference type="SAM" id="Phobius"/>
    </source>
</evidence>
<keyword evidence="1" id="KW-0472">Membrane</keyword>
<accession>A0A3N4U3D1</accession>
<dbReference type="Pfam" id="PF07963">
    <property type="entry name" value="N_methyl"/>
    <property type="match status" value="1"/>
</dbReference>
<comment type="caution">
    <text evidence="2">The sequence shown here is derived from an EMBL/GenBank/DDBJ whole genome shotgun (WGS) entry which is preliminary data.</text>
</comment>
<gene>
    <name evidence="2" type="ORF">EDC62_2085</name>
</gene>